<dbReference type="GO" id="GO:0035925">
    <property type="term" value="F:mRNA 3'-UTR AU-rich region binding"/>
    <property type="evidence" value="ECO:0007669"/>
    <property type="project" value="TreeGrafter"/>
</dbReference>
<keyword evidence="2" id="KW-0560">Oxidoreductase</keyword>
<dbReference type="EMBL" id="UINC01112208">
    <property type="protein sequence ID" value="SVC80983.1"/>
    <property type="molecule type" value="Genomic_DNA"/>
</dbReference>
<evidence type="ECO:0000313" key="3">
    <source>
        <dbReference type="EMBL" id="SVC80983.1"/>
    </source>
</evidence>
<dbReference type="Gene3D" id="3.90.180.10">
    <property type="entry name" value="Medium-chain alcohol dehydrogenases, catalytic domain"/>
    <property type="match status" value="1"/>
</dbReference>
<dbReference type="GO" id="GO:0003960">
    <property type="term" value="F:quinone reductase (NADPH) activity"/>
    <property type="evidence" value="ECO:0007669"/>
    <property type="project" value="TreeGrafter"/>
</dbReference>
<gene>
    <name evidence="3" type="ORF">METZ01_LOCUS333837</name>
</gene>
<dbReference type="PANTHER" id="PTHR48106">
    <property type="entry name" value="QUINONE OXIDOREDUCTASE PIG3-RELATED"/>
    <property type="match status" value="1"/>
</dbReference>
<dbReference type="InterPro" id="IPR011032">
    <property type="entry name" value="GroES-like_sf"/>
</dbReference>
<organism evidence="3">
    <name type="scientific">marine metagenome</name>
    <dbReference type="NCBI Taxonomy" id="408172"/>
    <lineage>
        <taxon>unclassified sequences</taxon>
        <taxon>metagenomes</taxon>
        <taxon>ecological metagenomes</taxon>
    </lineage>
</organism>
<name>A0A382Q5W3_9ZZZZ</name>
<accession>A0A382Q5W3</accession>
<dbReference type="PANTHER" id="PTHR48106:SF13">
    <property type="entry name" value="QUINONE OXIDOREDUCTASE-RELATED"/>
    <property type="match status" value="1"/>
</dbReference>
<keyword evidence="1" id="KW-0521">NADP</keyword>
<protein>
    <submittedName>
        <fullName evidence="3">Uncharacterized protein</fullName>
    </submittedName>
</protein>
<evidence type="ECO:0000256" key="2">
    <source>
        <dbReference type="ARBA" id="ARBA00023002"/>
    </source>
</evidence>
<dbReference type="AlphaFoldDB" id="A0A382Q5W3"/>
<evidence type="ECO:0000256" key="1">
    <source>
        <dbReference type="ARBA" id="ARBA00022857"/>
    </source>
</evidence>
<reference evidence="3" key="1">
    <citation type="submission" date="2018-05" db="EMBL/GenBank/DDBJ databases">
        <authorList>
            <person name="Lanie J.A."/>
            <person name="Ng W.-L."/>
            <person name="Kazmierczak K.M."/>
            <person name="Andrzejewski T.M."/>
            <person name="Davidsen T.M."/>
            <person name="Wayne K.J."/>
            <person name="Tettelin H."/>
            <person name="Glass J.I."/>
            <person name="Rusch D."/>
            <person name="Podicherti R."/>
            <person name="Tsui H.-C.T."/>
            <person name="Winkler M.E."/>
        </authorList>
    </citation>
    <scope>NUCLEOTIDE SEQUENCE</scope>
</reference>
<proteinExistence type="predicted"/>
<dbReference type="GO" id="GO:0005829">
    <property type="term" value="C:cytosol"/>
    <property type="evidence" value="ECO:0007669"/>
    <property type="project" value="TreeGrafter"/>
</dbReference>
<dbReference type="GO" id="GO:0070402">
    <property type="term" value="F:NADPH binding"/>
    <property type="evidence" value="ECO:0007669"/>
    <property type="project" value="TreeGrafter"/>
</dbReference>
<sequence>MIKKIGSKVKGLSVGDLVAYAGVPLGAYAEERVYPADKLVKVPDGISPEIAACIMTKGLTTYYLLYKTYKVSANETLL</sequence>
<dbReference type="Gene3D" id="3.40.50.720">
    <property type="entry name" value="NAD(P)-binding Rossmann-like Domain"/>
    <property type="match status" value="1"/>
</dbReference>
<feature type="non-terminal residue" evidence="3">
    <location>
        <position position="78"/>
    </location>
</feature>
<dbReference type="SUPFAM" id="SSF50129">
    <property type="entry name" value="GroES-like"/>
    <property type="match status" value="1"/>
</dbReference>